<dbReference type="PANTHER" id="PTHR43771:SF1">
    <property type="entry name" value="PHOSPHOMANNOMUTASE"/>
    <property type="match status" value="1"/>
</dbReference>
<gene>
    <name evidence="8" type="ORF">S03H2_46710</name>
</gene>
<keyword evidence="3" id="KW-0597">Phosphoprotein</keyword>
<keyword evidence="6" id="KW-0413">Isomerase</keyword>
<evidence type="ECO:0000256" key="2">
    <source>
        <dbReference type="ARBA" id="ARBA00010231"/>
    </source>
</evidence>
<reference evidence="8" key="1">
    <citation type="journal article" date="2014" name="Front. Microbiol.">
        <title>High frequency of phylogenetically diverse reductive dehalogenase-homologous genes in deep subseafloor sedimentary metagenomes.</title>
        <authorList>
            <person name="Kawai M."/>
            <person name="Futagami T."/>
            <person name="Toyoda A."/>
            <person name="Takaki Y."/>
            <person name="Nishi S."/>
            <person name="Hori S."/>
            <person name="Arai W."/>
            <person name="Tsubouchi T."/>
            <person name="Morono Y."/>
            <person name="Uchiyama I."/>
            <person name="Ito T."/>
            <person name="Fujiyama A."/>
            <person name="Inagaki F."/>
            <person name="Takami H."/>
        </authorList>
    </citation>
    <scope>NUCLEOTIDE SEQUENCE</scope>
    <source>
        <strain evidence="8">Expedition CK06-06</strain>
    </source>
</reference>
<dbReference type="InterPro" id="IPR016055">
    <property type="entry name" value="A-D-PHexomutase_a/b/a-I/II/III"/>
</dbReference>
<dbReference type="InterPro" id="IPR016066">
    <property type="entry name" value="A-D-PHexomutase_CS"/>
</dbReference>
<comment type="caution">
    <text evidence="8">The sequence shown here is derived from an EMBL/GenBank/DDBJ whole genome shotgun (WGS) entry which is preliminary data.</text>
</comment>
<dbReference type="Pfam" id="PF02878">
    <property type="entry name" value="PGM_PMM_I"/>
    <property type="match status" value="1"/>
</dbReference>
<dbReference type="InterPro" id="IPR005844">
    <property type="entry name" value="A-D-PHexomutase_a/b/a-I"/>
</dbReference>
<dbReference type="GO" id="GO:0005975">
    <property type="term" value="P:carbohydrate metabolic process"/>
    <property type="evidence" value="ECO:0007669"/>
    <property type="project" value="InterPro"/>
</dbReference>
<evidence type="ECO:0000256" key="1">
    <source>
        <dbReference type="ARBA" id="ARBA00001946"/>
    </source>
</evidence>
<keyword evidence="4" id="KW-0479">Metal-binding</keyword>
<evidence type="ECO:0000313" key="8">
    <source>
        <dbReference type="EMBL" id="GAH65976.1"/>
    </source>
</evidence>
<comment type="similarity">
    <text evidence="2">Belongs to the phosphohexose mutase family.</text>
</comment>
<organism evidence="8">
    <name type="scientific">marine sediment metagenome</name>
    <dbReference type="NCBI Taxonomy" id="412755"/>
    <lineage>
        <taxon>unclassified sequences</taxon>
        <taxon>metagenomes</taxon>
        <taxon>ecological metagenomes</taxon>
    </lineage>
</organism>
<dbReference type="GO" id="GO:0000287">
    <property type="term" value="F:magnesium ion binding"/>
    <property type="evidence" value="ECO:0007669"/>
    <property type="project" value="InterPro"/>
</dbReference>
<feature type="domain" description="Alpha-D-phosphohexomutase alpha/beta/alpha" evidence="7">
    <location>
        <begin position="3"/>
        <end position="125"/>
    </location>
</feature>
<dbReference type="InterPro" id="IPR005841">
    <property type="entry name" value="Alpha-D-phosphohexomutase_SF"/>
</dbReference>
<comment type="cofactor">
    <cofactor evidence="1">
        <name>Mg(2+)</name>
        <dbReference type="ChEBI" id="CHEBI:18420"/>
    </cofactor>
</comment>
<dbReference type="EMBL" id="BARU01029359">
    <property type="protein sequence ID" value="GAH65976.1"/>
    <property type="molecule type" value="Genomic_DNA"/>
</dbReference>
<dbReference type="PRINTS" id="PR00509">
    <property type="entry name" value="PGMPMM"/>
</dbReference>
<dbReference type="Gene3D" id="3.40.120.10">
    <property type="entry name" value="Alpha-D-Glucose-1,6-Bisphosphate, subunit A, domain 3"/>
    <property type="match status" value="1"/>
</dbReference>
<evidence type="ECO:0000256" key="5">
    <source>
        <dbReference type="ARBA" id="ARBA00022842"/>
    </source>
</evidence>
<evidence type="ECO:0000256" key="4">
    <source>
        <dbReference type="ARBA" id="ARBA00022723"/>
    </source>
</evidence>
<dbReference type="AlphaFoldDB" id="X1H737"/>
<dbReference type="PANTHER" id="PTHR43771">
    <property type="entry name" value="PHOSPHOMANNOMUTASE"/>
    <property type="match status" value="1"/>
</dbReference>
<sequence length="173" mass="18309">MGLFGTSGIRGLWDKNLVDLALKVGLAVGKVYGNVVVGSDTRTSSDVLKHALISGLLAAGGRCEDAGITPTPTLGFVTRKFDAGVVITASHNPPQYNGIKLLNPDGSAFNSYQQRQIEEMILNDSFGVAPWEDIKGSGIQNGVIKQHIERILQDFPAELKLKVVVDCGCGAAS</sequence>
<protein>
    <recommendedName>
        <fullName evidence="7">Alpha-D-phosphohexomutase alpha/beta/alpha domain-containing protein</fullName>
    </recommendedName>
</protein>
<proteinExistence type="inferred from homology"/>
<dbReference type="GO" id="GO:0016868">
    <property type="term" value="F:intramolecular phosphotransferase activity"/>
    <property type="evidence" value="ECO:0007669"/>
    <property type="project" value="InterPro"/>
</dbReference>
<keyword evidence="5" id="KW-0460">Magnesium</keyword>
<evidence type="ECO:0000256" key="3">
    <source>
        <dbReference type="ARBA" id="ARBA00022553"/>
    </source>
</evidence>
<dbReference type="SUPFAM" id="SSF53738">
    <property type="entry name" value="Phosphoglucomutase, first 3 domains"/>
    <property type="match status" value="1"/>
</dbReference>
<name>X1H737_9ZZZZ</name>
<accession>X1H737</accession>
<dbReference type="PROSITE" id="PS00710">
    <property type="entry name" value="PGM_PMM"/>
    <property type="match status" value="1"/>
</dbReference>
<evidence type="ECO:0000256" key="6">
    <source>
        <dbReference type="ARBA" id="ARBA00023235"/>
    </source>
</evidence>
<feature type="non-terminal residue" evidence="8">
    <location>
        <position position="173"/>
    </location>
</feature>
<evidence type="ECO:0000259" key="7">
    <source>
        <dbReference type="Pfam" id="PF02878"/>
    </source>
</evidence>